<organism evidence="2">
    <name type="scientific">hydrothermal vent metagenome</name>
    <dbReference type="NCBI Taxonomy" id="652676"/>
    <lineage>
        <taxon>unclassified sequences</taxon>
        <taxon>metagenomes</taxon>
        <taxon>ecological metagenomes</taxon>
    </lineage>
</organism>
<evidence type="ECO:0000259" key="1">
    <source>
        <dbReference type="Pfam" id="PF13539"/>
    </source>
</evidence>
<dbReference type="EMBL" id="UOFR01000056">
    <property type="protein sequence ID" value="VAW98011.1"/>
    <property type="molecule type" value="Genomic_DNA"/>
</dbReference>
<dbReference type="InterPro" id="IPR009045">
    <property type="entry name" value="Zn_M74/Hedgehog-like"/>
</dbReference>
<dbReference type="GO" id="GO:0008233">
    <property type="term" value="F:peptidase activity"/>
    <property type="evidence" value="ECO:0007669"/>
    <property type="project" value="InterPro"/>
</dbReference>
<gene>
    <name evidence="2" type="ORF">MNBD_GAMMA21-730</name>
</gene>
<accession>A0A3B1A1S7</accession>
<dbReference type="Pfam" id="PF13539">
    <property type="entry name" value="Peptidase_M15_4"/>
    <property type="match status" value="1"/>
</dbReference>
<dbReference type="AlphaFoldDB" id="A0A3B1A1S7"/>
<feature type="domain" description="Peptidase M15C" evidence="1">
    <location>
        <begin position="127"/>
        <end position="209"/>
    </location>
</feature>
<dbReference type="InterPro" id="IPR039561">
    <property type="entry name" value="Peptidase_M15C"/>
</dbReference>
<reference evidence="2" key="1">
    <citation type="submission" date="2018-06" db="EMBL/GenBank/DDBJ databases">
        <authorList>
            <person name="Zhirakovskaya E."/>
        </authorList>
    </citation>
    <scope>NUCLEOTIDE SEQUENCE</scope>
</reference>
<dbReference type="SUPFAM" id="SSF55166">
    <property type="entry name" value="Hedgehog/DD-peptidase"/>
    <property type="match status" value="1"/>
</dbReference>
<dbReference type="Gene3D" id="3.30.1380.10">
    <property type="match status" value="1"/>
</dbReference>
<proteinExistence type="predicted"/>
<name>A0A3B1A1S7_9ZZZZ</name>
<sequence length="213" mass="24393">MATYFIRLIFVLIGTGFVITQVSAQTCEYSTWSWNVNLKKAVNYRTVQKLYRDLRKDEIDRKTGCSVCRRDQVEIKLPNLKPFLICYKIAPQVKSTLFELINQGELIKEVIGYRVGQTRGMIDERGNRSGFSNHSFGIALDINPQHNGLYTQCFSFGSQCKLMRGGKWQPGKDPLSLKANGLIVRQLKRIGLKWGGEIKGRQKDFMHFSITGY</sequence>
<evidence type="ECO:0000313" key="2">
    <source>
        <dbReference type="EMBL" id="VAW98011.1"/>
    </source>
</evidence>
<protein>
    <recommendedName>
        <fullName evidence="1">Peptidase M15C domain-containing protein</fullName>
    </recommendedName>
</protein>